<evidence type="ECO:0000313" key="3">
    <source>
        <dbReference type="EMBL" id="MBB5032257.1"/>
    </source>
</evidence>
<feature type="region of interest" description="Disordered" evidence="1">
    <location>
        <begin position="547"/>
        <end position="571"/>
    </location>
</feature>
<dbReference type="Pfam" id="PF08238">
    <property type="entry name" value="Sel1"/>
    <property type="match status" value="11"/>
</dbReference>
<evidence type="ECO:0000256" key="2">
    <source>
        <dbReference type="SAM" id="SignalP"/>
    </source>
</evidence>
<reference evidence="3 4" key="1">
    <citation type="submission" date="2020-08" db="EMBL/GenBank/DDBJ databases">
        <title>Genomic Encyclopedia of Type Strains, Phase IV (KMG-IV): sequencing the most valuable type-strain genomes for metagenomic binning, comparative biology and taxonomic classification.</title>
        <authorList>
            <person name="Goeker M."/>
        </authorList>
    </citation>
    <scope>NUCLEOTIDE SEQUENCE [LARGE SCALE GENOMIC DNA]</scope>
    <source>
        <strain evidence="3 4">DSM 12252</strain>
    </source>
</reference>
<dbReference type="InterPro" id="IPR050767">
    <property type="entry name" value="Sel1_AlgK"/>
</dbReference>
<feature type="chain" id="PRO_5030534989" evidence="2">
    <location>
        <begin position="18"/>
        <end position="571"/>
    </location>
</feature>
<protein>
    <submittedName>
        <fullName evidence="3">Uncharacterized protein</fullName>
    </submittedName>
</protein>
<evidence type="ECO:0000256" key="1">
    <source>
        <dbReference type="SAM" id="MobiDB-lite"/>
    </source>
</evidence>
<dbReference type="AlphaFoldDB" id="A0A7W7Y9T5"/>
<keyword evidence="4" id="KW-1185">Reference proteome</keyword>
<evidence type="ECO:0000313" key="4">
    <source>
        <dbReference type="Proteomes" id="UP000590740"/>
    </source>
</evidence>
<dbReference type="InterPro" id="IPR006597">
    <property type="entry name" value="Sel1-like"/>
</dbReference>
<dbReference type="InterPro" id="IPR011990">
    <property type="entry name" value="TPR-like_helical_dom_sf"/>
</dbReference>
<dbReference type="PANTHER" id="PTHR11102">
    <property type="entry name" value="SEL-1-LIKE PROTEIN"/>
    <property type="match status" value="1"/>
</dbReference>
<gene>
    <name evidence="3" type="ORF">HNQ65_001834</name>
</gene>
<feature type="compositionally biased region" description="Low complexity" evidence="1">
    <location>
        <begin position="547"/>
        <end position="561"/>
    </location>
</feature>
<dbReference type="EMBL" id="JACHIG010000003">
    <property type="protein sequence ID" value="MBB5032257.1"/>
    <property type="molecule type" value="Genomic_DNA"/>
</dbReference>
<dbReference type="Proteomes" id="UP000590740">
    <property type="component" value="Unassembled WGS sequence"/>
</dbReference>
<dbReference type="Gene3D" id="1.25.40.10">
    <property type="entry name" value="Tetratricopeptide repeat domain"/>
    <property type="match status" value="3"/>
</dbReference>
<dbReference type="SUPFAM" id="SSF81901">
    <property type="entry name" value="HCP-like"/>
    <property type="match status" value="3"/>
</dbReference>
<comment type="caution">
    <text evidence="3">The sequence shown here is derived from an EMBL/GenBank/DDBJ whole genome shotgun (WGS) entry which is preliminary data.</text>
</comment>
<sequence>MLLTALKLKLAALVAVAGIDTAEMPGASKEFVDILTSLEAEQKKVQQNPGAGNTDVNKSFNDAVAKIRELAQKEDKDAIYALAHWGVLSGANINEVAALYRKAADKGQVLAKSELAQVLMQAGAQNPDAVKEAIKLIKEAEGADNKVARRMLAQLHLQGVTEGEKGQVVVERSPAKAKELLEKGNKAGDGEATLGLAQMYAAGVEGVPADQSKALEYLIEAGKQGSAVALSTYGTRLLNGDPDTKESPKLVKKDVAAALKLFNEAAEKGLAAANRILGQIYENGVGQDGADVKQDVVKAFDYYTKAANGNDAQALFRLGNAFETGIIKDPKGKRDDKDNILVQPNPKSALDLYRLAAQNNLAEAFYNVGVYYETGTVVDKDPTKAFAFLMKASTAGIVQAMNRLAGLYANGTGVTQDVVAAAGWYQRAADMGFAPAQIALGILYEQGAGVRQNRTVAAGLYSDAAQQGVALAMLRLANLYAVGVVPGTPELPRAWAYAKQADDLAQKSGSKADIDITTNVLKQLEGKMKAEEVTEAKKIYDKLPKPQAGAAAAAPASEPAATKSGDAKKKK</sequence>
<feature type="signal peptide" evidence="2">
    <location>
        <begin position="1"/>
        <end position="17"/>
    </location>
</feature>
<accession>A0A7W7Y9T5</accession>
<name>A0A7W7Y9T5_9BACT</name>
<organism evidence="3 4">
    <name type="scientific">Prosthecobacter vanneervenii</name>
    <dbReference type="NCBI Taxonomy" id="48466"/>
    <lineage>
        <taxon>Bacteria</taxon>
        <taxon>Pseudomonadati</taxon>
        <taxon>Verrucomicrobiota</taxon>
        <taxon>Verrucomicrobiia</taxon>
        <taxon>Verrucomicrobiales</taxon>
        <taxon>Verrucomicrobiaceae</taxon>
        <taxon>Prosthecobacter</taxon>
    </lineage>
</organism>
<dbReference type="PANTHER" id="PTHR11102:SF160">
    <property type="entry name" value="ERAD-ASSOCIATED E3 UBIQUITIN-PROTEIN LIGASE COMPONENT HRD3"/>
    <property type="match status" value="1"/>
</dbReference>
<dbReference type="SMART" id="SM00671">
    <property type="entry name" value="SEL1"/>
    <property type="match status" value="9"/>
</dbReference>
<proteinExistence type="predicted"/>
<dbReference type="RefSeq" id="WP_184339190.1">
    <property type="nucleotide sequence ID" value="NZ_JACHIG010000003.1"/>
</dbReference>
<keyword evidence="2" id="KW-0732">Signal</keyword>